<keyword evidence="1" id="KW-0472">Membrane</keyword>
<keyword evidence="4" id="KW-1185">Reference proteome</keyword>
<accession>A0A420XQG6</accession>
<dbReference type="InParanoid" id="A0A420XQG6"/>
<feature type="domain" description="Protein-glutamine gamma-glutamyltransferase-like C-terminal" evidence="2">
    <location>
        <begin position="157"/>
        <end position="225"/>
    </location>
</feature>
<feature type="transmembrane region" description="Helical" evidence="1">
    <location>
        <begin position="78"/>
        <end position="102"/>
    </location>
</feature>
<dbReference type="Pfam" id="PF13559">
    <property type="entry name" value="DUF4129"/>
    <property type="match status" value="1"/>
</dbReference>
<comment type="caution">
    <text evidence="3">The sequence shown here is derived from an EMBL/GenBank/DDBJ whole genome shotgun (WGS) entry which is preliminary data.</text>
</comment>
<keyword evidence="1" id="KW-1133">Transmembrane helix</keyword>
<name>A0A420XQG6_9ACTN</name>
<evidence type="ECO:0000313" key="4">
    <source>
        <dbReference type="Proteomes" id="UP000281955"/>
    </source>
</evidence>
<dbReference type="OrthoDB" id="5198230at2"/>
<evidence type="ECO:0000313" key="3">
    <source>
        <dbReference type="EMBL" id="RKS75499.1"/>
    </source>
</evidence>
<proteinExistence type="predicted"/>
<dbReference type="RefSeq" id="WP_121193262.1">
    <property type="nucleotide sequence ID" value="NZ_RBWV01000011.1"/>
</dbReference>
<organism evidence="3 4">
    <name type="scientific">Motilibacter peucedani</name>
    <dbReference type="NCBI Taxonomy" id="598650"/>
    <lineage>
        <taxon>Bacteria</taxon>
        <taxon>Bacillati</taxon>
        <taxon>Actinomycetota</taxon>
        <taxon>Actinomycetes</taxon>
        <taxon>Motilibacterales</taxon>
        <taxon>Motilibacteraceae</taxon>
        <taxon>Motilibacter</taxon>
    </lineage>
</organism>
<dbReference type="Proteomes" id="UP000281955">
    <property type="component" value="Unassembled WGS sequence"/>
</dbReference>
<protein>
    <submittedName>
        <fullName evidence="3">Uncharacterized protein DUF4129</fullName>
    </submittedName>
</protein>
<evidence type="ECO:0000256" key="1">
    <source>
        <dbReference type="SAM" id="Phobius"/>
    </source>
</evidence>
<dbReference type="InterPro" id="IPR025403">
    <property type="entry name" value="TgpA-like_C"/>
</dbReference>
<evidence type="ECO:0000259" key="2">
    <source>
        <dbReference type="Pfam" id="PF13559"/>
    </source>
</evidence>
<dbReference type="EMBL" id="RBWV01000011">
    <property type="protein sequence ID" value="RKS75499.1"/>
    <property type="molecule type" value="Genomic_DNA"/>
</dbReference>
<reference evidence="3 4" key="1">
    <citation type="submission" date="2018-10" db="EMBL/GenBank/DDBJ databases">
        <title>Genomic Encyclopedia of Archaeal and Bacterial Type Strains, Phase II (KMG-II): from individual species to whole genera.</title>
        <authorList>
            <person name="Goeker M."/>
        </authorList>
    </citation>
    <scope>NUCLEOTIDE SEQUENCE [LARGE SCALE GENOMIC DNA]</scope>
    <source>
        <strain evidence="3 4">RP-AC37</strain>
    </source>
</reference>
<gene>
    <name evidence="3" type="ORF">CLV35_1969</name>
</gene>
<sequence>MPRLRPQLSTRGALPPGVLPVVLVAAVVLGSALAGPWHAAIHLPGVGRIDLHARIPHREAAPLPPAVARPGQGGHTSVVLALLLVALLVGALLVVLLAAVLLTRALSQGWRPPFWRPHEAPEPPRGDELVQRVVAGVEAAERAIEEDRAPRDAVVGAWVALEEGAAESGVPRAPSTTPTEFALDVLRRTGADPLSTRRLLALYERARFSTEPVTDADVAAARECLADLRAGLSVALP</sequence>
<dbReference type="AlphaFoldDB" id="A0A420XQG6"/>
<keyword evidence="1" id="KW-0812">Transmembrane</keyword>